<reference evidence="2 3" key="1">
    <citation type="submission" date="2019-03" db="EMBL/GenBank/DDBJ databases">
        <title>Single cell metagenomics reveals metabolic interactions within the superorganism composed of flagellate Streblomastix strix and complex community of Bacteroidetes bacteria on its surface.</title>
        <authorList>
            <person name="Treitli S.C."/>
            <person name="Kolisko M."/>
            <person name="Husnik F."/>
            <person name="Keeling P."/>
            <person name="Hampl V."/>
        </authorList>
    </citation>
    <scope>NUCLEOTIDE SEQUENCE [LARGE SCALE GENOMIC DNA]</scope>
    <source>
        <strain evidence="2">ST1C</strain>
    </source>
</reference>
<dbReference type="SUPFAM" id="SSF56672">
    <property type="entry name" value="DNA/RNA polymerases"/>
    <property type="match status" value="1"/>
</dbReference>
<sequence>MRPVMEFIRKTLQVRGVSYCDDLVFLGESKEDIQSKAVEIVAILERFGWKISKEKSILNPTQQFEYLGWFLDTKCNHQNMTKTRRVEIMQLLSKWRRSIEHAKIVRIKWFAIEYYPSERSGIKVEWQFGIKLRYQKLVKDWVVLNDGLLSKVSFVIALDCGIITICY</sequence>
<dbReference type="InterPro" id="IPR043502">
    <property type="entry name" value="DNA/RNA_pol_sf"/>
</dbReference>
<proteinExistence type="predicted"/>
<protein>
    <recommendedName>
        <fullName evidence="1">Reverse transcriptase domain-containing protein</fullName>
    </recommendedName>
</protein>
<dbReference type="InterPro" id="IPR052055">
    <property type="entry name" value="Hepadnavirus_pol/RT"/>
</dbReference>
<name>A0A5J4USK4_9EUKA</name>
<dbReference type="AlphaFoldDB" id="A0A5J4USK4"/>
<dbReference type="InterPro" id="IPR000477">
    <property type="entry name" value="RT_dom"/>
</dbReference>
<dbReference type="EMBL" id="SNRW01013339">
    <property type="protein sequence ID" value="KAA6372735.1"/>
    <property type="molecule type" value="Genomic_DNA"/>
</dbReference>
<gene>
    <name evidence="2" type="ORF">EZS28_031739</name>
</gene>
<organism evidence="2 3">
    <name type="scientific">Streblomastix strix</name>
    <dbReference type="NCBI Taxonomy" id="222440"/>
    <lineage>
        <taxon>Eukaryota</taxon>
        <taxon>Metamonada</taxon>
        <taxon>Preaxostyla</taxon>
        <taxon>Oxymonadida</taxon>
        <taxon>Streblomastigidae</taxon>
        <taxon>Streblomastix</taxon>
    </lineage>
</organism>
<feature type="domain" description="Reverse transcriptase" evidence="1">
    <location>
        <begin position="1"/>
        <end position="71"/>
    </location>
</feature>
<comment type="caution">
    <text evidence="2">The sequence shown here is derived from an EMBL/GenBank/DDBJ whole genome shotgun (WGS) entry which is preliminary data.</text>
</comment>
<dbReference type="InterPro" id="IPR043128">
    <property type="entry name" value="Rev_trsase/Diguanyl_cyclase"/>
</dbReference>
<dbReference type="PROSITE" id="PS50878">
    <property type="entry name" value="RT_POL"/>
    <property type="match status" value="1"/>
</dbReference>
<dbReference type="PANTHER" id="PTHR33050">
    <property type="entry name" value="REVERSE TRANSCRIPTASE DOMAIN-CONTAINING PROTEIN"/>
    <property type="match status" value="1"/>
</dbReference>
<dbReference type="PANTHER" id="PTHR33050:SF7">
    <property type="entry name" value="RIBONUCLEASE H"/>
    <property type="match status" value="1"/>
</dbReference>
<dbReference type="OrthoDB" id="2348824at2759"/>
<dbReference type="Gene3D" id="3.30.70.270">
    <property type="match status" value="1"/>
</dbReference>
<evidence type="ECO:0000313" key="3">
    <source>
        <dbReference type="Proteomes" id="UP000324800"/>
    </source>
</evidence>
<dbReference type="Proteomes" id="UP000324800">
    <property type="component" value="Unassembled WGS sequence"/>
</dbReference>
<evidence type="ECO:0000313" key="2">
    <source>
        <dbReference type="EMBL" id="KAA6372735.1"/>
    </source>
</evidence>
<evidence type="ECO:0000259" key="1">
    <source>
        <dbReference type="PROSITE" id="PS50878"/>
    </source>
</evidence>
<accession>A0A5J4USK4</accession>